<dbReference type="GO" id="GO:0016787">
    <property type="term" value="F:hydrolase activity"/>
    <property type="evidence" value="ECO:0007669"/>
    <property type="project" value="UniProtKB-KW"/>
</dbReference>
<evidence type="ECO:0000256" key="3">
    <source>
        <dbReference type="ARBA" id="ARBA00022801"/>
    </source>
</evidence>
<name>A0A264W3I0_9BACL</name>
<dbReference type="Pfam" id="PF12710">
    <property type="entry name" value="HAD"/>
    <property type="match status" value="1"/>
</dbReference>
<dbReference type="NCBIfam" id="TIGR01490">
    <property type="entry name" value="HAD-SF-IB-hyp1"/>
    <property type="match status" value="1"/>
</dbReference>
<dbReference type="InterPro" id="IPR006385">
    <property type="entry name" value="HAD_hydro_SerB1"/>
</dbReference>
<dbReference type="Proteomes" id="UP000217065">
    <property type="component" value="Unassembled WGS sequence"/>
</dbReference>
<dbReference type="InterPro" id="IPR036412">
    <property type="entry name" value="HAD-like_sf"/>
</dbReference>
<dbReference type="InterPro" id="IPR050582">
    <property type="entry name" value="HAD-like_SerB"/>
</dbReference>
<evidence type="ECO:0008006" key="7">
    <source>
        <dbReference type="Google" id="ProtNLM"/>
    </source>
</evidence>
<evidence type="ECO:0000256" key="2">
    <source>
        <dbReference type="ARBA" id="ARBA00022723"/>
    </source>
</evidence>
<evidence type="ECO:0000256" key="1">
    <source>
        <dbReference type="ARBA" id="ARBA00009184"/>
    </source>
</evidence>
<dbReference type="OrthoDB" id="9794212at2"/>
<protein>
    <recommendedName>
        <fullName evidence="7">HAD-IB family hydrolase</fullName>
    </recommendedName>
</protein>
<dbReference type="SUPFAM" id="SSF56784">
    <property type="entry name" value="HAD-like"/>
    <property type="match status" value="1"/>
</dbReference>
<evidence type="ECO:0000313" key="5">
    <source>
        <dbReference type="EMBL" id="OZS78146.1"/>
    </source>
</evidence>
<keyword evidence="4" id="KW-0460">Magnesium</keyword>
<dbReference type="RefSeq" id="WP_094942808.1">
    <property type="nucleotide sequence ID" value="NZ_NOKQ01000204.1"/>
</dbReference>
<dbReference type="EMBL" id="NOKQ01000204">
    <property type="protein sequence ID" value="OZS78146.1"/>
    <property type="molecule type" value="Genomic_DNA"/>
</dbReference>
<dbReference type="InterPro" id="IPR023214">
    <property type="entry name" value="HAD_sf"/>
</dbReference>
<organism evidence="5 6">
    <name type="scientific">Tetzosporium hominis</name>
    <dbReference type="NCBI Taxonomy" id="2020506"/>
    <lineage>
        <taxon>Bacteria</taxon>
        <taxon>Bacillati</taxon>
        <taxon>Bacillota</taxon>
        <taxon>Bacilli</taxon>
        <taxon>Bacillales</taxon>
        <taxon>Caryophanaceae</taxon>
        <taxon>Tetzosporium</taxon>
    </lineage>
</organism>
<accession>A0A264W3I0</accession>
<keyword evidence="6" id="KW-1185">Reference proteome</keyword>
<gene>
    <name evidence="5" type="ORF">CF394_07895</name>
</gene>
<comment type="similarity">
    <text evidence="1">Belongs to the HAD-like hydrolase superfamily. SerB family.</text>
</comment>
<dbReference type="GO" id="GO:0046872">
    <property type="term" value="F:metal ion binding"/>
    <property type="evidence" value="ECO:0007669"/>
    <property type="project" value="UniProtKB-KW"/>
</dbReference>
<dbReference type="NCBIfam" id="TIGR01488">
    <property type="entry name" value="HAD-SF-IB"/>
    <property type="match status" value="1"/>
</dbReference>
<keyword evidence="3" id="KW-0378">Hydrolase</keyword>
<dbReference type="PANTHER" id="PTHR43344:SF13">
    <property type="entry name" value="PHOSPHATASE RV3661-RELATED"/>
    <property type="match status" value="1"/>
</dbReference>
<dbReference type="AlphaFoldDB" id="A0A264W3I0"/>
<comment type="caution">
    <text evidence="5">The sequence shown here is derived from an EMBL/GenBank/DDBJ whole genome shotgun (WGS) entry which is preliminary data.</text>
</comment>
<evidence type="ECO:0000313" key="6">
    <source>
        <dbReference type="Proteomes" id="UP000217065"/>
    </source>
</evidence>
<sequence length="222" mass="26259">MTTVALFDFDRTIYKHETYTLLMRFLQSHEVYGKRYKKFMRRLMPVYLLYKMNMTPEKTMRKKAMEIYLKTFEGSSEQELRAYFREMAEEMAGDFNMEVIERLHWHHEQGHRILVISGAFDVMLDEVLKDLPVDSKLGTQVPFRDGHLLKVTELSHVHEKQKLVRIEEDLQGVEVNWKESFAYGDSIYDIDVLGLVGHPVAVQPDKELKSYAYEQGWEIIEA</sequence>
<dbReference type="Gene3D" id="1.20.1440.100">
    <property type="entry name" value="SG protein - dephosphorylation function"/>
    <property type="match status" value="1"/>
</dbReference>
<dbReference type="PANTHER" id="PTHR43344">
    <property type="entry name" value="PHOSPHOSERINE PHOSPHATASE"/>
    <property type="match status" value="1"/>
</dbReference>
<proteinExistence type="inferred from homology"/>
<dbReference type="Gene3D" id="3.40.50.1000">
    <property type="entry name" value="HAD superfamily/HAD-like"/>
    <property type="match status" value="1"/>
</dbReference>
<reference evidence="5 6" key="1">
    <citation type="submission" date="2017-07" db="EMBL/GenBank/DDBJ databases">
        <title>Tetzosporium hominis gen.nov. sp.nov.</title>
        <authorList>
            <person name="Tetz G."/>
            <person name="Tetz V."/>
        </authorList>
    </citation>
    <scope>NUCLEOTIDE SEQUENCE [LARGE SCALE GENOMIC DNA]</scope>
    <source>
        <strain evidence="5 6">VT-49</strain>
    </source>
</reference>
<evidence type="ECO:0000256" key="4">
    <source>
        <dbReference type="ARBA" id="ARBA00022842"/>
    </source>
</evidence>
<keyword evidence="2" id="KW-0479">Metal-binding</keyword>